<proteinExistence type="predicted"/>
<name>A0ABT6DRR9_9BACT</name>
<organism evidence="1 2">
    <name type="scientific">Bdellovibrio svalbardensis</name>
    <dbReference type="NCBI Taxonomy" id="2972972"/>
    <lineage>
        <taxon>Bacteria</taxon>
        <taxon>Pseudomonadati</taxon>
        <taxon>Bdellovibrionota</taxon>
        <taxon>Bdellovibrionia</taxon>
        <taxon>Bdellovibrionales</taxon>
        <taxon>Pseudobdellovibrionaceae</taxon>
        <taxon>Bdellovibrio</taxon>
    </lineage>
</organism>
<dbReference type="RefSeq" id="WP_277579339.1">
    <property type="nucleotide sequence ID" value="NZ_JANRMI010000005.1"/>
</dbReference>
<dbReference type="Proteomes" id="UP001152321">
    <property type="component" value="Unassembled WGS sequence"/>
</dbReference>
<sequence length="192" mass="22167">MNLDRKLKGKDIFIVSKNKDLQLRLAGLFLAYEARVRAFSDQEDVISSMALTVPDLLVMEGMGCERVFERRKSDRKLFKLPILNLVEESVSADKLRGMDFEGCEVLSLSLVPDTVIVARLLNLLCWSEIEVLKEQIGFFKHELVNDLAVIDGKLRKLQRIFPDISENEAFQTIMERVVKFEETLQRFSSLRR</sequence>
<evidence type="ECO:0000313" key="2">
    <source>
        <dbReference type="Proteomes" id="UP001152321"/>
    </source>
</evidence>
<evidence type="ECO:0000313" key="1">
    <source>
        <dbReference type="EMBL" id="MDG0817863.1"/>
    </source>
</evidence>
<reference evidence="1" key="1">
    <citation type="submission" date="2022-08" db="EMBL/GenBank/DDBJ databases">
        <title>Novel Bdellovibrio Species Isolated from Svalbard: Designation Bdellovibrio svalbardensis.</title>
        <authorList>
            <person name="Mitchell R.J."/>
            <person name="Choi S.Y."/>
        </authorList>
    </citation>
    <scope>NUCLEOTIDE SEQUENCE</scope>
    <source>
        <strain evidence="1">PAP01</strain>
    </source>
</reference>
<comment type="caution">
    <text evidence="1">The sequence shown here is derived from an EMBL/GenBank/DDBJ whole genome shotgun (WGS) entry which is preliminary data.</text>
</comment>
<keyword evidence="2" id="KW-1185">Reference proteome</keyword>
<accession>A0ABT6DRR9</accession>
<protein>
    <submittedName>
        <fullName evidence="1">Uncharacterized protein</fullName>
    </submittedName>
</protein>
<gene>
    <name evidence="1" type="ORF">NWE73_15890</name>
</gene>
<dbReference type="EMBL" id="JANRMI010000005">
    <property type="protein sequence ID" value="MDG0817863.1"/>
    <property type="molecule type" value="Genomic_DNA"/>
</dbReference>